<dbReference type="RefSeq" id="WP_117718306.1">
    <property type="nucleotide sequence ID" value="NZ_QSTP01000001.1"/>
</dbReference>
<reference evidence="1 2" key="1">
    <citation type="submission" date="2018-08" db="EMBL/GenBank/DDBJ databases">
        <title>A genome reference for cultivated species of the human gut microbiota.</title>
        <authorList>
            <person name="Zou Y."/>
            <person name="Xue W."/>
            <person name="Luo G."/>
        </authorList>
    </citation>
    <scope>NUCLEOTIDE SEQUENCE [LARGE SCALE GENOMIC DNA]</scope>
    <source>
        <strain evidence="1 2">OM07-13</strain>
    </source>
</reference>
<sequence>MLNILKAKAKKTKKENGFVIGAKGTGMVRTYLKPIISVTGEELLNSLLIRGEYAGYDTHFSNSEIYVALQKCKKLVDVPFCDNDIQCAYVSPLSARQGYCSDATMKLIMDNKYNHALHEFEDCIDDYGKGKERYLTKNEFILYNCILTCFITRLEEQTEI</sequence>
<protein>
    <submittedName>
        <fullName evidence="1">Uncharacterized protein</fullName>
    </submittedName>
</protein>
<comment type="caution">
    <text evidence="1">The sequence shown here is derived from an EMBL/GenBank/DDBJ whole genome shotgun (WGS) entry which is preliminary data.</text>
</comment>
<name>A0A3E4YL95_9FIRM</name>
<accession>A0A3E4YL95</accession>
<evidence type="ECO:0000313" key="1">
    <source>
        <dbReference type="EMBL" id="RGM75547.1"/>
    </source>
</evidence>
<organism evidence="1 2">
    <name type="scientific">Agathobacter rectalis</name>
    <dbReference type="NCBI Taxonomy" id="39491"/>
    <lineage>
        <taxon>Bacteria</taxon>
        <taxon>Bacillati</taxon>
        <taxon>Bacillota</taxon>
        <taxon>Clostridia</taxon>
        <taxon>Lachnospirales</taxon>
        <taxon>Lachnospiraceae</taxon>
        <taxon>Agathobacter</taxon>
    </lineage>
</organism>
<dbReference type="Proteomes" id="UP000260758">
    <property type="component" value="Unassembled WGS sequence"/>
</dbReference>
<dbReference type="AlphaFoldDB" id="A0A3E4YL95"/>
<proteinExistence type="predicted"/>
<evidence type="ECO:0000313" key="2">
    <source>
        <dbReference type="Proteomes" id="UP000260758"/>
    </source>
</evidence>
<dbReference type="EMBL" id="QSTP01000001">
    <property type="protein sequence ID" value="RGM75547.1"/>
    <property type="molecule type" value="Genomic_DNA"/>
</dbReference>
<gene>
    <name evidence="1" type="ORF">DXB99_03195</name>
</gene>